<dbReference type="Proteomes" id="UP000276215">
    <property type="component" value="Unassembled WGS sequence"/>
</dbReference>
<evidence type="ECO:0000313" key="1">
    <source>
        <dbReference type="EMBL" id="RPA89702.1"/>
    </source>
</evidence>
<organism evidence="1 2">
    <name type="scientific">Choiromyces venosus 120613-1</name>
    <dbReference type="NCBI Taxonomy" id="1336337"/>
    <lineage>
        <taxon>Eukaryota</taxon>
        <taxon>Fungi</taxon>
        <taxon>Dikarya</taxon>
        <taxon>Ascomycota</taxon>
        <taxon>Pezizomycotina</taxon>
        <taxon>Pezizomycetes</taxon>
        <taxon>Pezizales</taxon>
        <taxon>Tuberaceae</taxon>
        <taxon>Choiromyces</taxon>
    </lineage>
</organism>
<proteinExistence type="predicted"/>
<dbReference type="AlphaFoldDB" id="A0A3N4IU63"/>
<keyword evidence="2" id="KW-1185">Reference proteome</keyword>
<gene>
    <name evidence="1" type="ORF">L873DRAFT_615160</name>
</gene>
<sequence length="132" mass="15417">MMPILRLHWRKPPHNFRSLVGHAVDDNETTEKTNSRQVRFRAPNENKRTGLASRSLTTTKQKMPMVNRFTQCKRKQPSINQFCRNNLLTTSLRTTIKPEKKNQSKPKKVQLIPVVQLAMLNSSKYNFPIVFL</sequence>
<reference evidence="1 2" key="1">
    <citation type="journal article" date="2018" name="Nat. Ecol. Evol.">
        <title>Pezizomycetes genomes reveal the molecular basis of ectomycorrhizal truffle lifestyle.</title>
        <authorList>
            <person name="Murat C."/>
            <person name="Payen T."/>
            <person name="Noel B."/>
            <person name="Kuo A."/>
            <person name="Morin E."/>
            <person name="Chen J."/>
            <person name="Kohler A."/>
            <person name="Krizsan K."/>
            <person name="Balestrini R."/>
            <person name="Da Silva C."/>
            <person name="Montanini B."/>
            <person name="Hainaut M."/>
            <person name="Levati E."/>
            <person name="Barry K.W."/>
            <person name="Belfiori B."/>
            <person name="Cichocki N."/>
            <person name="Clum A."/>
            <person name="Dockter R.B."/>
            <person name="Fauchery L."/>
            <person name="Guy J."/>
            <person name="Iotti M."/>
            <person name="Le Tacon F."/>
            <person name="Lindquist E.A."/>
            <person name="Lipzen A."/>
            <person name="Malagnac F."/>
            <person name="Mello A."/>
            <person name="Molinier V."/>
            <person name="Miyauchi S."/>
            <person name="Poulain J."/>
            <person name="Riccioni C."/>
            <person name="Rubini A."/>
            <person name="Sitrit Y."/>
            <person name="Splivallo R."/>
            <person name="Traeger S."/>
            <person name="Wang M."/>
            <person name="Zifcakova L."/>
            <person name="Wipf D."/>
            <person name="Zambonelli A."/>
            <person name="Paolocci F."/>
            <person name="Nowrousian M."/>
            <person name="Ottonello S."/>
            <person name="Baldrian P."/>
            <person name="Spatafora J.W."/>
            <person name="Henrissat B."/>
            <person name="Nagy L.G."/>
            <person name="Aury J.M."/>
            <person name="Wincker P."/>
            <person name="Grigoriev I.V."/>
            <person name="Bonfante P."/>
            <person name="Martin F.M."/>
        </authorList>
    </citation>
    <scope>NUCLEOTIDE SEQUENCE [LARGE SCALE GENOMIC DNA]</scope>
    <source>
        <strain evidence="1 2">120613-1</strain>
    </source>
</reference>
<name>A0A3N4IU63_9PEZI</name>
<evidence type="ECO:0000313" key="2">
    <source>
        <dbReference type="Proteomes" id="UP000276215"/>
    </source>
</evidence>
<dbReference type="EMBL" id="ML120560">
    <property type="protein sequence ID" value="RPA89702.1"/>
    <property type="molecule type" value="Genomic_DNA"/>
</dbReference>
<protein>
    <submittedName>
        <fullName evidence="1">Uncharacterized protein</fullName>
    </submittedName>
</protein>
<accession>A0A3N4IU63</accession>